<feature type="chain" id="PRO_5034378838" description="Cyanovirin-N domain-containing protein" evidence="1">
    <location>
        <begin position="24"/>
        <end position="144"/>
    </location>
</feature>
<proteinExistence type="predicted"/>
<feature type="signal peptide" evidence="1">
    <location>
        <begin position="1"/>
        <end position="23"/>
    </location>
</feature>
<sequence length="144" mass="15157">MSPILRSAIVAIAIALYLPVVSANYAGTCQDEYLDGQNLVATCTADDGSQVSSTLNLDDCVANYGGTLNCVANGEFSYSCDVASCGLTGGEYMECYCGNGQGGQTASIVDLDVAYYIYGGAFYSLVLLRALNLPYVLRMDLHVA</sequence>
<reference evidence="3" key="1">
    <citation type="submission" date="2020-11" db="EMBL/GenBank/DDBJ databases">
        <authorList>
            <person name="Koelle M."/>
            <person name="Horta M.A.C."/>
            <person name="Nowrousian M."/>
            <person name="Ohm R.A."/>
            <person name="Benz P."/>
            <person name="Pilgard A."/>
        </authorList>
    </citation>
    <scope>NUCLEOTIDE SEQUENCE</scope>
    <source>
        <strain evidence="3">FPRL280</strain>
    </source>
</reference>
<comment type="caution">
    <text evidence="3">The sequence shown here is derived from an EMBL/GenBank/DDBJ whole genome shotgun (WGS) entry which is preliminary data.</text>
</comment>
<dbReference type="Pfam" id="PF08881">
    <property type="entry name" value="CVNH"/>
    <property type="match status" value="1"/>
</dbReference>
<gene>
    <name evidence="3" type="ORF">IEO21_08473</name>
</gene>
<dbReference type="Proteomes" id="UP000639403">
    <property type="component" value="Unassembled WGS sequence"/>
</dbReference>
<evidence type="ECO:0000313" key="4">
    <source>
        <dbReference type="Proteomes" id="UP000639403"/>
    </source>
</evidence>
<reference evidence="3" key="2">
    <citation type="journal article" name="Front. Microbiol.">
        <title>Degradative Capacity of Two Strains of Rhodonia placenta: From Phenotype to Genotype.</title>
        <authorList>
            <person name="Kolle M."/>
            <person name="Horta M.A.C."/>
            <person name="Nowrousian M."/>
            <person name="Ohm R.A."/>
            <person name="Benz J.P."/>
            <person name="Pilgard A."/>
        </authorList>
    </citation>
    <scope>NUCLEOTIDE SEQUENCE</scope>
    <source>
        <strain evidence="3">FPRL280</strain>
    </source>
</reference>
<evidence type="ECO:0000256" key="1">
    <source>
        <dbReference type="SAM" id="SignalP"/>
    </source>
</evidence>
<feature type="domain" description="Cyanovirin-N" evidence="2">
    <location>
        <begin position="25"/>
        <end position="112"/>
    </location>
</feature>
<dbReference type="InterPro" id="IPR036673">
    <property type="entry name" value="Cyanovirin-N_sf"/>
</dbReference>
<evidence type="ECO:0000313" key="3">
    <source>
        <dbReference type="EMBL" id="KAF9806923.1"/>
    </source>
</evidence>
<accession>A0A8H7TZ70</accession>
<dbReference type="SUPFAM" id="SSF51322">
    <property type="entry name" value="Cyanovirin-N"/>
    <property type="match status" value="1"/>
</dbReference>
<dbReference type="Gene3D" id="2.30.60.10">
    <property type="entry name" value="Cyanovirin-N"/>
    <property type="match status" value="1"/>
</dbReference>
<keyword evidence="1" id="KW-0732">Signal</keyword>
<dbReference type="AlphaFoldDB" id="A0A8H7TZ70"/>
<organism evidence="3 4">
    <name type="scientific">Rhodonia placenta</name>
    <dbReference type="NCBI Taxonomy" id="104341"/>
    <lineage>
        <taxon>Eukaryota</taxon>
        <taxon>Fungi</taxon>
        <taxon>Dikarya</taxon>
        <taxon>Basidiomycota</taxon>
        <taxon>Agaricomycotina</taxon>
        <taxon>Agaricomycetes</taxon>
        <taxon>Polyporales</taxon>
        <taxon>Adustoporiaceae</taxon>
        <taxon>Rhodonia</taxon>
    </lineage>
</organism>
<protein>
    <recommendedName>
        <fullName evidence="2">Cyanovirin-N domain-containing protein</fullName>
    </recommendedName>
</protein>
<evidence type="ECO:0000259" key="2">
    <source>
        <dbReference type="Pfam" id="PF08881"/>
    </source>
</evidence>
<dbReference type="EMBL" id="JADOXO010000303">
    <property type="protein sequence ID" value="KAF9806923.1"/>
    <property type="molecule type" value="Genomic_DNA"/>
</dbReference>
<dbReference type="InterPro" id="IPR011058">
    <property type="entry name" value="Cyanovirin-N"/>
</dbReference>
<name>A0A8H7TZ70_9APHY</name>